<evidence type="ECO:0000313" key="3">
    <source>
        <dbReference type="Proteomes" id="UP000005532"/>
    </source>
</evidence>
<keyword evidence="1" id="KW-0732">Signal</keyword>
<dbReference type="EMBL" id="ACQL01000085">
    <property type="protein sequence ID" value="EER47396.1"/>
    <property type="molecule type" value="Genomic_DNA"/>
</dbReference>
<feature type="signal peptide" evidence="1">
    <location>
        <begin position="1"/>
        <end position="20"/>
    </location>
</feature>
<evidence type="ECO:0000256" key="1">
    <source>
        <dbReference type="SAM" id="SignalP"/>
    </source>
</evidence>
<gene>
    <name evidence="2" type="ORF">AM305_08714</name>
</gene>
<reference evidence="2 3" key="1">
    <citation type="journal article" date="2010" name="Vet. Microbiol.">
        <title>Production of haemolysins by strains of the Actinobacillus minor/porcitonsillarum complex.</title>
        <authorList>
            <person name="Arya G."/>
            <person name="Niven D.F."/>
        </authorList>
    </citation>
    <scope>NUCLEOTIDE SEQUENCE [LARGE SCALE GENOMIC DNA]</scope>
    <source>
        <strain evidence="2 3">NM305</strain>
    </source>
</reference>
<comment type="caution">
    <text evidence="2">The sequence shown here is derived from an EMBL/GenBank/DDBJ whole genome shotgun (WGS) entry which is preliminary data.</text>
</comment>
<evidence type="ECO:0000313" key="2">
    <source>
        <dbReference type="EMBL" id="EER47396.1"/>
    </source>
</evidence>
<protein>
    <submittedName>
        <fullName evidence="2">Uncharacterized protein</fullName>
    </submittedName>
</protein>
<dbReference type="RefSeq" id="WP_005823637.1">
    <property type="nucleotide sequence ID" value="NZ_ACQL01000085.1"/>
</dbReference>
<proteinExistence type="predicted"/>
<feature type="chain" id="PRO_5002957255" evidence="1">
    <location>
        <begin position="21"/>
        <end position="121"/>
    </location>
</feature>
<name>C5S1G5_9PAST</name>
<dbReference type="AlphaFoldDB" id="C5S1G5"/>
<sequence length="121" mass="13749">MKKFVILLFIFLGAMVTVQATTFDDYSKMSMKEFANVTKTPEAYKAFIDAVVEDYGRGQYATLLVRTIGDYDTIVKVAEMCNNLDSQPKKLRATREEACGQTIQDINSKLEKEAKKRGLYK</sequence>
<organism evidence="2 3">
    <name type="scientific">Actinobacillus minor NM305</name>
    <dbReference type="NCBI Taxonomy" id="637911"/>
    <lineage>
        <taxon>Bacteria</taxon>
        <taxon>Pseudomonadati</taxon>
        <taxon>Pseudomonadota</taxon>
        <taxon>Gammaproteobacteria</taxon>
        <taxon>Pasteurellales</taxon>
        <taxon>Pasteurellaceae</taxon>
        <taxon>Actinobacillus</taxon>
    </lineage>
</organism>
<accession>C5S1G5</accession>
<dbReference type="Proteomes" id="UP000005532">
    <property type="component" value="Unassembled WGS sequence"/>
</dbReference>